<feature type="region of interest" description="Disordered" evidence="8">
    <location>
        <begin position="866"/>
        <end position="890"/>
    </location>
</feature>
<dbReference type="AlphaFoldDB" id="A0A0L0DKV8"/>
<dbReference type="PROSITE" id="PS50011">
    <property type="entry name" value="PROTEIN_KINASE_DOM"/>
    <property type="match status" value="1"/>
</dbReference>
<evidence type="ECO:0000256" key="5">
    <source>
        <dbReference type="ARBA" id="ARBA00038035"/>
    </source>
</evidence>
<dbReference type="InterPro" id="IPR017441">
    <property type="entry name" value="Protein_kinase_ATP_BS"/>
</dbReference>
<feature type="binding site" evidence="7">
    <location>
        <position position="561"/>
    </location>
    <ligand>
        <name>ATP</name>
        <dbReference type="ChEBI" id="CHEBI:30616"/>
    </ligand>
</feature>
<keyword evidence="2 7" id="KW-0547">Nucleotide-binding</keyword>
<dbReference type="PROSITE" id="PS00108">
    <property type="entry name" value="PROTEIN_KINASE_ST"/>
    <property type="match status" value="1"/>
</dbReference>
<dbReference type="SUPFAM" id="SSF56112">
    <property type="entry name" value="Protein kinase-like (PK-like)"/>
    <property type="match status" value="1"/>
</dbReference>
<dbReference type="eggNOG" id="KOG0581">
    <property type="taxonomic scope" value="Eukaryota"/>
</dbReference>
<dbReference type="OrthoDB" id="10252354at2759"/>
<dbReference type="InterPro" id="IPR008271">
    <property type="entry name" value="Ser/Thr_kinase_AS"/>
</dbReference>
<dbReference type="Pfam" id="PF00069">
    <property type="entry name" value="Pkinase"/>
    <property type="match status" value="1"/>
</dbReference>
<keyword evidence="1" id="KW-0808">Transferase</keyword>
<feature type="compositionally biased region" description="Basic residues" evidence="8">
    <location>
        <begin position="298"/>
        <end position="324"/>
    </location>
</feature>
<dbReference type="GO" id="GO:0071474">
    <property type="term" value="P:cellular hyperosmotic response"/>
    <property type="evidence" value="ECO:0007669"/>
    <property type="project" value="TreeGrafter"/>
</dbReference>
<evidence type="ECO:0000256" key="3">
    <source>
        <dbReference type="ARBA" id="ARBA00022777"/>
    </source>
</evidence>
<evidence type="ECO:0000256" key="6">
    <source>
        <dbReference type="ARBA" id="ARBA00038999"/>
    </source>
</evidence>
<dbReference type="Gene3D" id="3.30.200.20">
    <property type="entry name" value="Phosphorylase Kinase, domain 1"/>
    <property type="match status" value="1"/>
</dbReference>
<evidence type="ECO:0000256" key="4">
    <source>
        <dbReference type="ARBA" id="ARBA00022840"/>
    </source>
</evidence>
<sequence>MPGPPKLHMPAGNLAGATISSPKPVGGTPKLGPPKLGPPKIALPKGNLAGATISSPKPVGGTPKLGPPKLDPPKIALPKGNLAGATISSPKPVGGTPKLGPPKLDPPKIALPKGNLAGATISSPKPVGGTPKLGPPKIALPKGNLAGATISSPKPVGGTPKLGPPKLALPKGNLADAVVSPISSMSPTADGTRSELGSARRIAVTPPGDEAYVEMVLPRTPLQRSPTRDSPRFRRAIPPLSPSRSTPSMLVASPSPQVSSVSSDVHHLIDMLKNVDKDFLLRAIEAEAKGKAEGTIKAKAKIRDHRRRGKSKSKSRGHRSVPGRKRADSHGRRPKPRAKHRRSRSRSRSPTIRTQLVKRALSKHNRRSASFALGATLGSGLPTPLPVPGDSVGNPFAASGGSESSMLSSGSSGVGSDYDSEYSEPSSAWSSQLRSGSGSYKTSGESSVYNPYAHFGVTVGTKSSRRLNGVYDPVNGILYHKHGVIVEGKDESSFALVSPGTPRELLTLLEQRARAVYSWGIAGDDIEELGVKLGEGSFGVVSKVVDRVTNRLLAIKHLPLKPDPEFRTGIARELRFMFRCQSPFIVKFLGAYFVDGMVTFCMEYMTAGSLRDVYLAGGAMDQKAIKLVAKSVLEALHYLQSRDIMHRDIKPDNILCGFNGEVKVSDLGISVHLSDETGAAAAVGTLNYVAPESIGAGDGAADHPHAADIWALGITLVELAVGRYPYPLEDVDEVETRNGPRTRGIPPPSLDAFGHLDYLESGTPRLPAARFSPACRAFVSLMLERDPQRRPTPGDLLRHEFLYDLDLPSLHRHMAKVVQRACPAKFDELLADKAEHPRRYAPETYQAQLGFGKSAEYHQYRRLRHSRRVRRKGQRRRGRSDMLQPPNLHH</sequence>
<dbReference type="PROSITE" id="PS00107">
    <property type="entry name" value="PROTEIN_KINASE_ATP"/>
    <property type="match status" value="1"/>
</dbReference>
<feature type="compositionally biased region" description="Low complexity" evidence="8">
    <location>
        <begin position="399"/>
        <end position="431"/>
    </location>
</feature>
<feature type="region of interest" description="Disordered" evidence="8">
    <location>
        <begin position="180"/>
        <end position="199"/>
    </location>
</feature>
<feature type="compositionally biased region" description="Low complexity" evidence="8">
    <location>
        <begin position="153"/>
        <end position="168"/>
    </location>
</feature>
<feature type="region of interest" description="Disordered" evidence="8">
    <location>
        <begin position="1"/>
        <end position="168"/>
    </location>
</feature>
<feature type="compositionally biased region" description="Polar residues" evidence="8">
    <location>
        <begin position="181"/>
        <end position="191"/>
    </location>
</feature>
<comment type="similarity">
    <text evidence="5">Belongs to the protein kinase superfamily. STE Ser/Thr protein kinase family. MAP kinase kinase subfamily.</text>
</comment>
<keyword evidence="4 7" id="KW-0067">ATP-binding</keyword>
<dbReference type="InterPro" id="IPR000719">
    <property type="entry name" value="Prot_kinase_dom"/>
</dbReference>
<dbReference type="Gene3D" id="1.10.510.10">
    <property type="entry name" value="Transferase(Phosphotransferase) domain 1"/>
    <property type="match status" value="1"/>
</dbReference>
<dbReference type="PANTHER" id="PTHR48013">
    <property type="entry name" value="DUAL SPECIFICITY MITOGEN-ACTIVATED PROTEIN KINASE KINASE 5-RELATED"/>
    <property type="match status" value="1"/>
</dbReference>
<proteinExistence type="inferred from homology"/>
<dbReference type="EMBL" id="GL349474">
    <property type="protein sequence ID" value="KNC52676.1"/>
    <property type="molecule type" value="Genomic_DNA"/>
</dbReference>
<feature type="region of interest" description="Disordered" evidence="8">
    <location>
        <begin position="290"/>
        <end position="445"/>
    </location>
</feature>
<dbReference type="EC" id="2.7.12.2" evidence="6"/>
<evidence type="ECO:0000256" key="2">
    <source>
        <dbReference type="ARBA" id="ARBA00022741"/>
    </source>
</evidence>
<dbReference type="RefSeq" id="XP_013755225.1">
    <property type="nucleotide sequence ID" value="XM_013899771.1"/>
</dbReference>
<feature type="compositionally biased region" description="Basic residues" evidence="8">
    <location>
        <begin position="332"/>
        <end position="347"/>
    </location>
</feature>
<evidence type="ECO:0000256" key="1">
    <source>
        <dbReference type="ARBA" id="ARBA00022679"/>
    </source>
</evidence>
<dbReference type="STRING" id="461836.A0A0L0DKV8"/>
<dbReference type="OMA" id="AHPWIAN"/>
<evidence type="ECO:0000256" key="8">
    <source>
        <dbReference type="SAM" id="MobiDB-lite"/>
    </source>
</evidence>
<feature type="compositionally biased region" description="Basic residues" evidence="8">
    <location>
        <begin position="866"/>
        <end position="878"/>
    </location>
</feature>
<evidence type="ECO:0000256" key="7">
    <source>
        <dbReference type="PROSITE-ProRule" id="PRU10141"/>
    </source>
</evidence>
<gene>
    <name evidence="10" type="ORF">AMSG_08549</name>
</gene>
<keyword evidence="11" id="KW-1185">Reference proteome</keyword>
<evidence type="ECO:0000313" key="10">
    <source>
        <dbReference type="EMBL" id="KNC52676.1"/>
    </source>
</evidence>
<keyword evidence="3 10" id="KW-0418">Kinase</keyword>
<organism evidence="10 11">
    <name type="scientific">Thecamonas trahens ATCC 50062</name>
    <dbReference type="NCBI Taxonomy" id="461836"/>
    <lineage>
        <taxon>Eukaryota</taxon>
        <taxon>Apusozoa</taxon>
        <taxon>Apusomonadida</taxon>
        <taxon>Apusomonadidae</taxon>
        <taxon>Thecamonas</taxon>
    </lineage>
</organism>
<dbReference type="PANTHER" id="PTHR48013:SF25">
    <property type="entry name" value="MAP KINASE KINASE PBS2"/>
    <property type="match status" value="1"/>
</dbReference>
<dbReference type="GeneID" id="25567220"/>
<evidence type="ECO:0000259" key="9">
    <source>
        <dbReference type="PROSITE" id="PS50011"/>
    </source>
</evidence>
<protein>
    <recommendedName>
        <fullName evidence="6">mitogen-activated protein kinase kinase</fullName>
        <ecNumber evidence="6">2.7.12.2</ecNumber>
    </recommendedName>
</protein>
<accession>A0A0L0DKV8</accession>
<dbReference type="SMART" id="SM00220">
    <property type="entry name" value="S_TKc"/>
    <property type="match status" value="1"/>
</dbReference>
<dbReference type="GO" id="GO:0004708">
    <property type="term" value="F:MAP kinase kinase activity"/>
    <property type="evidence" value="ECO:0007669"/>
    <property type="project" value="UniProtKB-EC"/>
</dbReference>
<dbReference type="Proteomes" id="UP000054408">
    <property type="component" value="Unassembled WGS sequence"/>
</dbReference>
<feature type="domain" description="Protein kinase" evidence="9">
    <location>
        <begin position="527"/>
        <end position="802"/>
    </location>
</feature>
<dbReference type="GO" id="GO:0005524">
    <property type="term" value="F:ATP binding"/>
    <property type="evidence" value="ECO:0007669"/>
    <property type="project" value="UniProtKB-UniRule"/>
</dbReference>
<feature type="compositionally biased region" description="Polar residues" evidence="8">
    <location>
        <begin position="432"/>
        <end position="445"/>
    </location>
</feature>
<feature type="region of interest" description="Disordered" evidence="8">
    <location>
        <begin position="218"/>
        <end position="257"/>
    </location>
</feature>
<dbReference type="InterPro" id="IPR011009">
    <property type="entry name" value="Kinase-like_dom_sf"/>
</dbReference>
<evidence type="ECO:0000313" key="11">
    <source>
        <dbReference type="Proteomes" id="UP000054408"/>
    </source>
</evidence>
<name>A0A0L0DKV8_THETB</name>
<reference evidence="10 11" key="1">
    <citation type="submission" date="2010-05" db="EMBL/GenBank/DDBJ databases">
        <title>The Genome Sequence of Thecamonas trahens ATCC 50062.</title>
        <authorList>
            <consortium name="The Broad Institute Genome Sequencing Platform"/>
            <person name="Russ C."/>
            <person name="Cuomo C."/>
            <person name="Shea T."/>
            <person name="Young S.K."/>
            <person name="Zeng Q."/>
            <person name="Koehrsen M."/>
            <person name="Haas B."/>
            <person name="Borodovsky M."/>
            <person name="Guigo R."/>
            <person name="Alvarado L."/>
            <person name="Berlin A."/>
            <person name="Bochicchio J."/>
            <person name="Borenstein D."/>
            <person name="Chapman S."/>
            <person name="Chen Z."/>
            <person name="Freedman E."/>
            <person name="Gellesch M."/>
            <person name="Goldberg J."/>
            <person name="Griggs A."/>
            <person name="Gujja S."/>
            <person name="Heilman E."/>
            <person name="Heiman D."/>
            <person name="Hepburn T."/>
            <person name="Howarth C."/>
            <person name="Jen D."/>
            <person name="Larson L."/>
            <person name="Mehta T."/>
            <person name="Park D."/>
            <person name="Pearson M."/>
            <person name="Roberts A."/>
            <person name="Saif S."/>
            <person name="Shenoy N."/>
            <person name="Sisk P."/>
            <person name="Stolte C."/>
            <person name="Sykes S."/>
            <person name="Thomson T."/>
            <person name="Walk T."/>
            <person name="White J."/>
            <person name="Yandava C."/>
            <person name="Burger G."/>
            <person name="Gray M.W."/>
            <person name="Holland P.W.H."/>
            <person name="King N."/>
            <person name="Lang F.B.F."/>
            <person name="Roger A.J."/>
            <person name="Ruiz-Trillo I."/>
            <person name="Lander E."/>
            <person name="Nusbaum C."/>
        </authorList>
    </citation>
    <scope>NUCLEOTIDE SEQUENCE [LARGE SCALE GENOMIC DNA]</scope>
    <source>
        <strain evidence="10 11">ATCC 50062</strain>
    </source>
</reference>